<dbReference type="InterPro" id="IPR032710">
    <property type="entry name" value="NTF2-like_dom_sf"/>
</dbReference>
<keyword evidence="1" id="KW-0732">Signal</keyword>
<dbReference type="AlphaFoldDB" id="A0AAJ4XCS5"/>
<dbReference type="Proteomes" id="UP000215355">
    <property type="component" value="Chromosome 1"/>
</dbReference>
<dbReference type="KEGG" id="smiz:4412673_02594"/>
<dbReference type="Gene3D" id="3.10.450.50">
    <property type="match status" value="1"/>
</dbReference>
<feature type="chain" id="PRO_5042483845" evidence="1">
    <location>
        <begin position="24"/>
        <end position="147"/>
    </location>
</feature>
<dbReference type="SUPFAM" id="SSF54427">
    <property type="entry name" value="NTF2-like"/>
    <property type="match status" value="1"/>
</dbReference>
<proteinExistence type="predicted"/>
<evidence type="ECO:0000256" key="1">
    <source>
        <dbReference type="SAM" id="SignalP"/>
    </source>
</evidence>
<feature type="signal peptide" evidence="1">
    <location>
        <begin position="1"/>
        <end position="23"/>
    </location>
</feature>
<dbReference type="RefSeq" id="WP_093097484.1">
    <property type="nucleotide sequence ID" value="NZ_DAMBSL010000029.1"/>
</dbReference>
<accession>A0AAJ4XCS5</accession>
<dbReference type="InterPro" id="IPR039437">
    <property type="entry name" value="FrzH/put_lumazine-bd"/>
</dbReference>
<protein>
    <submittedName>
        <fullName evidence="2">Lumazine-binding</fullName>
    </submittedName>
</protein>
<evidence type="ECO:0000313" key="2">
    <source>
        <dbReference type="EMBL" id="SNV52007.1"/>
    </source>
</evidence>
<gene>
    <name evidence="2" type="ORF">SAMEA4412673_02594</name>
</gene>
<sequence>MKNLVKTFAIAGLLFASSFTAFAIDKDKDKLNSAVVENVIDAYINTSVKGDVEHLDNLLGKDFTLKYNTEYNQAPLSRTNYIKQIKSQKGFTFNCDSDYQIVEKAGKYSLAKVTLNFSNFKRVDYLTMVQDSEGWKITEVNSVFEEK</sequence>
<organism evidence="2 3">
    <name type="scientific">Sphingobacterium mizutaii</name>
    <dbReference type="NCBI Taxonomy" id="1010"/>
    <lineage>
        <taxon>Bacteria</taxon>
        <taxon>Pseudomonadati</taxon>
        <taxon>Bacteroidota</taxon>
        <taxon>Sphingobacteriia</taxon>
        <taxon>Sphingobacteriales</taxon>
        <taxon>Sphingobacteriaceae</taxon>
        <taxon>Sphingobacterium</taxon>
    </lineage>
</organism>
<dbReference type="Pfam" id="PF12893">
    <property type="entry name" value="Lumazine_bd_2"/>
    <property type="match status" value="1"/>
</dbReference>
<dbReference type="EMBL" id="LT906468">
    <property type="protein sequence ID" value="SNV52007.1"/>
    <property type="molecule type" value="Genomic_DNA"/>
</dbReference>
<name>A0AAJ4XCS5_9SPHI</name>
<reference evidence="2 3" key="1">
    <citation type="submission" date="2017-06" db="EMBL/GenBank/DDBJ databases">
        <authorList>
            <consortium name="Pathogen Informatics"/>
        </authorList>
    </citation>
    <scope>NUCLEOTIDE SEQUENCE [LARGE SCALE GENOMIC DNA]</scope>
    <source>
        <strain evidence="2 3">NCTC12149</strain>
    </source>
</reference>
<evidence type="ECO:0000313" key="3">
    <source>
        <dbReference type="Proteomes" id="UP000215355"/>
    </source>
</evidence>